<evidence type="ECO:0000313" key="2">
    <source>
        <dbReference type="EMBL" id="KAG0518917.1"/>
    </source>
</evidence>
<gene>
    <name evidence="2" type="ORF">BDA96_09G218500</name>
</gene>
<organism evidence="2 3">
    <name type="scientific">Sorghum bicolor</name>
    <name type="common">Sorghum</name>
    <name type="synonym">Sorghum vulgare</name>
    <dbReference type="NCBI Taxonomy" id="4558"/>
    <lineage>
        <taxon>Eukaryota</taxon>
        <taxon>Viridiplantae</taxon>
        <taxon>Streptophyta</taxon>
        <taxon>Embryophyta</taxon>
        <taxon>Tracheophyta</taxon>
        <taxon>Spermatophyta</taxon>
        <taxon>Magnoliopsida</taxon>
        <taxon>Liliopsida</taxon>
        <taxon>Poales</taxon>
        <taxon>Poaceae</taxon>
        <taxon>PACMAD clade</taxon>
        <taxon>Panicoideae</taxon>
        <taxon>Andropogonodae</taxon>
        <taxon>Andropogoneae</taxon>
        <taxon>Sorghinae</taxon>
        <taxon>Sorghum</taxon>
    </lineage>
</organism>
<proteinExistence type="predicted"/>
<accession>A0A921QDS5</accession>
<sequence length="86" mass="9684">MGGDISEWSARQTDASYDERDLDTIFTVLNQIYALKSPVKKKATQIATQKIKNPLKRNQKPFKSSEKQNANANSNPRSGMKGRGRE</sequence>
<name>A0A921QDS5_SORBI</name>
<feature type="region of interest" description="Disordered" evidence="1">
    <location>
        <begin position="39"/>
        <end position="86"/>
    </location>
</feature>
<dbReference type="Gramene" id="EES18537">
    <property type="protein sequence ID" value="EES18537"/>
    <property type="gene ID" value="SORBI_3009G206900"/>
</dbReference>
<protein>
    <submittedName>
        <fullName evidence="2">Uncharacterized protein</fullName>
    </submittedName>
</protein>
<reference evidence="2" key="1">
    <citation type="journal article" date="2019" name="BMC Genomics">
        <title>A new reference genome for Sorghum bicolor reveals high levels of sequence similarity between sweet and grain genotypes: implications for the genetics of sugar metabolism.</title>
        <authorList>
            <person name="Cooper E.A."/>
            <person name="Brenton Z.W."/>
            <person name="Flinn B.S."/>
            <person name="Jenkins J."/>
            <person name="Shu S."/>
            <person name="Flowers D."/>
            <person name="Luo F."/>
            <person name="Wang Y."/>
            <person name="Xia P."/>
            <person name="Barry K."/>
            <person name="Daum C."/>
            <person name="Lipzen A."/>
            <person name="Yoshinaga Y."/>
            <person name="Schmutz J."/>
            <person name="Saski C."/>
            <person name="Vermerris W."/>
            <person name="Kresovich S."/>
        </authorList>
    </citation>
    <scope>NUCLEOTIDE SEQUENCE</scope>
</reference>
<evidence type="ECO:0000313" key="3">
    <source>
        <dbReference type="Proteomes" id="UP000807115"/>
    </source>
</evidence>
<dbReference type="Proteomes" id="UP000807115">
    <property type="component" value="Chromosome 9"/>
</dbReference>
<evidence type="ECO:0000256" key="1">
    <source>
        <dbReference type="SAM" id="MobiDB-lite"/>
    </source>
</evidence>
<dbReference type="AlphaFoldDB" id="A0A921QDS5"/>
<dbReference type="EMBL" id="CM027688">
    <property type="protein sequence ID" value="KAG0518917.1"/>
    <property type="molecule type" value="Genomic_DNA"/>
</dbReference>
<comment type="caution">
    <text evidence="2">The sequence shown here is derived from an EMBL/GenBank/DDBJ whole genome shotgun (WGS) entry which is preliminary data.</text>
</comment>
<reference evidence="2" key="2">
    <citation type="submission" date="2020-10" db="EMBL/GenBank/DDBJ databases">
        <authorList>
            <person name="Cooper E.A."/>
            <person name="Brenton Z.W."/>
            <person name="Flinn B.S."/>
            <person name="Jenkins J."/>
            <person name="Shu S."/>
            <person name="Flowers D."/>
            <person name="Luo F."/>
            <person name="Wang Y."/>
            <person name="Xia P."/>
            <person name="Barry K."/>
            <person name="Daum C."/>
            <person name="Lipzen A."/>
            <person name="Yoshinaga Y."/>
            <person name="Schmutz J."/>
            <person name="Saski C."/>
            <person name="Vermerris W."/>
            <person name="Kresovich S."/>
        </authorList>
    </citation>
    <scope>NUCLEOTIDE SEQUENCE</scope>
</reference>
<feature type="compositionally biased region" description="Polar residues" evidence="1">
    <location>
        <begin position="67"/>
        <end position="77"/>
    </location>
</feature>